<protein>
    <submittedName>
        <fullName evidence="15">Vitamin B12 transporter BtuB</fullName>
    </submittedName>
</protein>
<evidence type="ECO:0000256" key="3">
    <source>
        <dbReference type="ARBA" id="ARBA00022452"/>
    </source>
</evidence>
<dbReference type="InterPro" id="IPR037066">
    <property type="entry name" value="Plug_dom_sf"/>
</dbReference>
<keyword evidence="4 10" id="KW-0812">Transmembrane</keyword>
<accession>A0ABZ3IHD0</accession>
<reference evidence="15" key="1">
    <citation type="submission" date="2024-05" db="EMBL/GenBank/DDBJ databases">
        <title>Isolation and characterization of Sporomusa carbonis sp. nov., a carboxydotrophic hydrogenogen in the genus of Sporomusa isolated from a charcoal burning pile.</title>
        <authorList>
            <person name="Boeer T."/>
            <person name="Rosenbaum F."/>
            <person name="Eysell L."/>
            <person name="Mueller V."/>
            <person name="Daniel R."/>
            <person name="Poehlein A."/>
        </authorList>
    </citation>
    <scope>NUCLEOTIDE SEQUENCE [LARGE SCALE GENOMIC DNA]</scope>
    <source>
        <strain evidence="15">DSM 10669</strain>
    </source>
</reference>
<comment type="subcellular location">
    <subcellularLocation>
        <location evidence="1 10">Cell outer membrane</location>
        <topology evidence="1 10">Multi-pass membrane protein</topology>
    </subcellularLocation>
</comment>
<evidence type="ECO:0000256" key="2">
    <source>
        <dbReference type="ARBA" id="ARBA00022448"/>
    </source>
</evidence>
<evidence type="ECO:0000313" key="15">
    <source>
        <dbReference type="EMBL" id="XFO65081.1"/>
    </source>
</evidence>
<evidence type="ECO:0000256" key="7">
    <source>
        <dbReference type="ARBA" id="ARBA00023136"/>
    </source>
</evidence>
<evidence type="ECO:0000313" key="16">
    <source>
        <dbReference type="Proteomes" id="UP000216752"/>
    </source>
</evidence>
<evidence type="ECO:0000259" key="14">
    <source>
        <dbReference type="Pfam" id="PF07715"/>
    </source>
</evidence>
<dbReference type="PANTHER" id="PTHR30069:SF29">
    <property type="entry name" value="HEMOGLOBIN AND HEMOGLOBIN-HAPTOGLOBIN-BINDING PROTEIN 1-RELATED"/>
    <property type="match status" value="1"/>
</dbReference>
<sequence>MNKSKLAVIASCLLVYSGFMPAASAEEATGDVDVEEVVVTADKIKELPPAKVTVINAEQIKAQGARNAAEALKDVPGVTVSSNSAQGKALAMFRGSDAENTRVFVDGVPLSSVVDGKVDLSAITAENIEKIEVIKGTAPVMYGINAPGGVILITTKKGSSTGGSSLTVTTGSHRDQSLAASTSGRIGSLSYLLNVKRERTDGYTDHSQGDENHYNAKFSFDLNRDASLTILGSYTVKNYQVPNRIDPETGEIITIKSATGTTQSGLFKNVHDFEYMPWRSKYFAMIYDRKLSDNNNMSLKLYRTNENSILKAFGTFGEKIWTEHETWIYNKSDGWVNGLELQDTIKTSQDNTIIWGFNHESRSYNEWTNEVATVTGTDANGNKTYTQTDATSTYNYTGRSLYLQDNLKVGPKLAVSFGIRHDQISAEADTHPYGDATMYHFSDKDSPTKPEASFSYAMTNRTTLHGAFSETYRWPNVTEALHPGGQYGAYGTNYYLATNPITGAALDGLYSWWQWPDGTWHQTTTCDQVLPEESINREIGLTHSFPFGLKLDFTYFRKNITNMIKGQENIDYFGQESDLLYYNIPYVQMHGFEVEGSYPIGKRVKGFLSYSYTNAWDPAAWRQVSDIPYRKYSFGFAYTGKNGLNAYLSLNYLGSYYSEYSTGNGNGNGDSRTVTPWTVPAHHTVDVKVSKEIAKREYYVKVNNLFDKKFYQGAYLLAPGRYIEVGETFKF</sequence>
<keyword evidence="7 10" id="KW-0472">Membrane</keyword>
<evidence type="ECO:0000256" key="11">
    <source>
        <dbReference type="RuleBase" id="RU003357"/>
    </source>
</evidence>
<dbReference type="InterPro" id="IPR012910">
    <property type="entry name" value="Plug_dom"/>
</dbReference>
<evidence type="ECO:0000256" key="10">
    <source>
        <dbReference type="PROSITE-ProRule" id="PRU01360"/>
    </source>
</evidence>
<name>A0ABZ3IHD0_9FIRM</name>
<evidence type="ECO:0000259" key="13">
    <source>
        <dbReference type="Pfam" id="PF00593"/>
    </source>
</evidence>
<dbReference type="Pfam" id="PF07715">
    <property type="entry name" value="Plug"/>
    <property type="match status" value="1"/>
</dbReference>
<dbReference type="InterPro" id="IPR039426">
    <property type="entry name" value="TonB-dep_rcpt-like"/>
</dbReference>
<evidence type="ECO:0000256" key="8">
    <source>
        <dbReference type="ARBA" id="ARBA00023170"/>
    </source>
</evidence>
<keyword evidence="16" id="KW-1185">Reference proteome</keyword>
<dbReference type="EMBL" id="CP155573">
    <property type="protein sequence ID" value="XFO65081.1"/>
    <property type="molecule type" value="Genomic_DNA"/>
</dbReference>
<feature type="domain" description="TonB-dependent receptor plug" evidence="14">
    <location>
        <begin position="49"/>
        <end position="150"/>
    </location>
</feature>
<evidence type="ECO:0000256" key="5">
    <source>
        <dbReference type="ARBA" id="ARBA00022729"/>
    </source>
</evidence>
<dbReference type="RefSeq" id="WP_094603238.1">
    <property type="nucleotide sequence ID" value="NZ_CP155573.1"/>
</dbReference>
<evidence type="ECO:0000256" key="6">
    <source>
        <dbReference type="ARBA" id="ARBA00023077"/>
    </source>
</evidence>
<evidence type="ECO:0000256" key="9">
    <source>
        <dbReference type="ARBA" id="ARBA00023237"/>
    </source>
</evidence>
<evidence type="ECO:0000256" key="4">
    <source>
        <dbReference type="ARBA" id="ARBA00022692"/>
    </source>
</evidence>
<dbReference type="SUPFAM" id="SSF56935">
    <property type="entry name" value="Porins"/>
    <property type="match status" value="1"/>
</dbReference>
<evidence type="ECO:0000256" key="12">
    <source>
        <dbReference type="SAM" id="SignalP"/>
    </source>
</evidence>
<feature type="signal peptide" evidence="12">
    <location>
        <begin position="1"/>
        <end position="25"/>
    </location>
</feature>
<comment type="similarity">
    <text evidence="10 11">Belongs to the TonB-dependent receptor family.</text>
</comment>
<keyword evidence="2 10" id="KW-0813">Transport</keyword>
<keyword evidence="5 12" id="KW-0732">Signal</keyword>
<dbReference type="CDD" id="cd01347">
    <property type="entry name" value="ligand_gated_channel"/>
    <property type="match status" value="1"/>
</dbReference>
<keyword evidence="8" id="KW-0675">Receptor</keyword>
<keyword evidence="9 10" id="KW-0998">Cell outer membrane</keyword>
<dbReference type="InterPro" id="IPR000531">
    <property type="entry name" value="Beta-barrel_TonB"/>
</dbReference>
<evidence type="ECO:0000256" key="1">
    <source>
        <dbReference type="ARBA" id="ARBA00004571"/>
    </source>
</evidence>
<dbReference type="Proteomes" id="UP000216752">
    <property type="component" value="Chromosome"/>
</dbReference>
<dbReference type="Gene3D" id="2.170.130.10">
    <property type="entry name" value="TonB-dependent receptor, plug domain"/>
    <property type="match status" value="1"/>
</dbReference>
<dbReference type="PANTHER" id="PTHR30069">
    <property type="entry name" value="TONB-DEPENDENT OUTER MEMBRANE RECEPTOR"/>
    <property type="match status" value="1"/>
</dbReference>
<feature type="domain" description="TonB-dependent receptor-like beta-barrel" evidence="13">
    <location>
        <begin position="236"/>
        <end position="705"/>
    </location>
</feature>
<dbReference type="PROSITE" id="PS52016">
    <property type="entry name" value="TONB_DEPENDENT_REC_3"/>
    <property type="match status" value="1"/>
</dbReference>
<organism evidence="15 16">
    <name type="scientific">Sporomusa silvacetica DSM 10669</name>
    <dbReference type="NCBI Taxonomy" id="1123289"/>
    <lineage>
        <taxon>Bacteria</taxon>
        <taxon>Bacillati</taxon>
        <taxon>Bacillota</taxon>
        <taxon>Negativicutes</taxon>
        <taxon>Selenomonadales</taxon>
        <taxon>Sporomusaceae</taxon>
        <taxon>Sporomusa</taxon>
    </lineage>
</organism>
<dbReference type="Gene3D" id="2.40.170.20">
    <property type="entry name" value="TonB-dependent receptor, beta-barrel domain"/>
    <property type="match status" value="1"/>
</dbReference>
<gene>
    <name evidence="15" type="primary">btuB_2</name>
    <name evidence="15" type="ORF">SPSIL_011900</name>
</gene>
<keyword evidence="3 10" id="KW-1134">Transmembrane beta strand</keyword>
<feature type="chain" id="PRO_5046803294" evidence="12">
    <location>
        <begin position="26"/>
        <end position="731"/>
    </location>
</feature>
<dbReference type="InterPro" id="IPR036942">
    <property type="entry name" value="Beta-barrel_TonB_sf"/>
</dbReference>
<keyword evidence="6 11" id="KW-0798">TonB box</keyword>
<dbReference type="Pfam" id="PF00593">
    <property type="entry name" value="TonB_dep_Rec_b-barrel"/>
    <property type="match status" value="1"/>
</dbReference>
<proteinExistence type="inferred from homology"/>